<comment type="similarity">
    <text evidence="1">Belongs to the HdrC family.</text>
</comment>
<protein>
    <submittedName>
        <fullName evidence="3">Heterodisulfide reductase subunit C</fullName>
    </submittedName>
</protein>
<dbReference type="SUPFAM" id="SSF46548">
    <property type="entry name" value="alpha-helical ferredoxin"/>
    <property type="match status" value="1"/>
</dbReference>
<proteinExistence type="inferred from homology"/>
<dbReference type="GO" id="GO:0005886">
    <property type="term" value="C:plasma membrane"/>
    <property type="evidence" value="ECO:0007669"/>
    <property type="project" value="TreeGrafter"/>
</dbReference>
<dbReference type="GO" id="GO:0051536">
    <property type="term" value="F:iron-sulfur cluster binding"/>
    <property type="evidence" value="ECO:0007669"/>
    <property type="project" value="InterPro"/>
</dbReference>
<reference evidence="3" key="2">
    <citation type="submission" date="2004-08" db="EMBL/GenBank/DDBJ databases">
        <authorList>
            <person name="Putnam N."/>
            <person name="Detter J.C."/>
            <person name="Richardson P.M."/>
            <person name="Rokhsar D."/>
        </authorList>
    </citation>
    <scope>NUCLEOTIDE SEQUENCE</scope>
</reference>
<dbReference type="EMBL" id="AY714851">
    <property type="protein sequence ID" value="AAU83490.1"/>
    <property type="molecule type" value="Genomic_DNA"/>
</dbReference>
<dbReference type="InterPro" id="IPR051460">
    <property type="entry name" value="HdrC_iron-sulfur_subunit"/>
</dbReference>
<dbReference type="Pfam" id="PF13183">
    <property type="entry name" value="Fer4_8"/>
    <property type="match status" value="1"/>
</dbReference>
<gene>
    <name evidence="3" type="primary">hdrC</name>
    <name evidence="3" type="ORF">GZ29E12_2</name>
</gene>
<dbReference type="PANTHER" id="PTHR43255:SF2">
    <property type="entry name" value="HETERODISULFIDE REDUCTASE RELATED PROTEIN"/>
    <property type="match status" value="1"/>
</dbReference>
<dbReference type="InterPro" id="IPR017896">
    <property type="entry name" value="4Fe4S_Fe-S-bd"/>
</dbReference>
<dbReference type="InterPro" id="IPR017900">
    <property type="entry name" value="4Fe4S_Fe_S_CS"/>
</dbReference>
<sequence>MIKTWELDPNFKEEIMNERGGEHLTACFQCSTCTIGCPITEYVPSYNPRKIIQMSLLGMRKEVLSNPDLWVCLICQTCTARCPQDVRISDLLGAIRRIADKEAEAGNIKIDSSRPIFDKAFQHQLAKYGRLYDMGLAKEYYPKREGSFFKGMMAMMNDYKDFGMRMFKKGKMGPKAMFPEKVKDLAVMKKIFEEMGEK</sequence>
<accession>Q64AT7</accession>
<evidence type="ECO:0000259" key="2">
    <source>
        <dbReference type="Pfam" id="PF13183"/>
    </source>
</evidence>
<dbReference type="Gene3D" id="1.10.1060.10">
    <property type="entry name" value="Alpha-helical ferredoxin"/>
    <property type="match status" value="1"/>
</dbReference>
<feature type="domain" description="4Fe-4S ferredoxin-type" evidence="2">
    <location>
        <begin position="24"/>
        <end position="86"/>
    </location>
</feature>
<evidence type="ECO:0000256" key="1">
    <source>
        <dbReference type="ARBA" id="ARBA00007097"/>
    </source>
</evidence>
<dbReference type="GO" id="GO:0016491">
    <property type="term" value="F:oxidoreductase activity"/>
    <property type="evidence" value="ECO:0007669"/>
    <property type="project" value="UniProtKB-ARBA"/>
</dbReference>
<dbReference type="PROSITE" id="PS00198">
    <property type="entry name" value="4FE4S_FER_1"/>
    <property type="match status" value="1"/>
</dbReference>
<dbReference type="InterPro" id="IPR009051">
    <property type="entry name" value="Helical_ferredxn"/>
</dbReference>
<dbReference type="PANTHER" id="PTHR43255">
    <property type="entry name" value="IRON-SULFUR-BINDING OXIDOREDUCTASE FADF-RELATED-RELATED"/>
    <property type="match status" value="1"/>
</dbReference>
<evidence type="ECO:0000313" key="3">
    <source>
        <dbReference type="EMBL" id="AAU83490.1"/>
    </source>
</evidence>
<reference evidence="3" key="1">
    <citation type="journal article" date="2004" name="Science">
        <title>Reverse methanogenesis: testing the hypothesis with environmental genomics.</title>
        <authorList>
            <person name="Hallam S.J."/>
            <person name="Putnam N."/>
            <person name="Preston C.M."/>
            <person name="Detter J.C."/>
            <person name="Rokhsar D."/>
            <person name="Richardson P.M."/>
            <person name="DeLong E.F."/>
        </authorList>
    </citation>
    <scope>NUCLEOTIDE SEQUENCE</scope>
</reference>
<name>Q64AT7_UNCAG</name>
<dbReference type="AlphaFoldDB" id="Q64AT7"/>
<organism evidence="3">
    <name type="scientific">Uncultured archaeon GZfos26G2</name>
    <dbReference type="NCBI Taxonomy" id="3386331"/>
    <lineage>
        <taxon>Archaea</taxon>
        <taxon>Methanobacteriati</taxon>
        <taxon>Methanobacteriota</taxon>
        <taxon>Stenosarchaea group</taxon>
        <taxon>Methanomicrobia</taxon>
        <taxon>Candidatus Methanophagales</taxon>
        <taxon>Candidatus Methanophagaceae</taxon>
        <taxon>Candidatus Methanophaga</taxon>
    </lineage>
</organism>